<dbReference type="PANTHER" id="PTHR33164">
    <property type="entry name" value="TRANSCRIPTIONAL REGULATOR, MARR FAMILY"/>
    <property type="match status" value="1"/>
</dbReference>
<sequence>MATKTGIATAGIERFLGSELAGDIEFLAARTRSLGSARANRLLAPMDLKVRSYSVLSLACSNLAPTQRDLAEFLSLDPSQIVPLVDALEARGLVERHPDLHDRRSKVVAGTEEGHKLYLKARRATAAGESVTMSNLSEAERTTLRELLSRIAFDS</sequence>
<proteinExistence type="predicted"/>
<dbReference type="InterPro" id="IPR000835">
    <property type="entry name" value="HTH_MarR-typ"/>
</dbReference>
<keyword evidence="3" id="KW-1185">Reference proteome</keyword>
<dbReference type="RefSeq" id="WP_183509876.1">
    <property type="nucleotide sequence ID" value="NZ_BAABGK010000017.1"/>
</dbReference>
<dbReference type="GO" id="GO:0003700">
    <property type="term" value="F:DNA-binding transcription factor activity"/>
    <property type="evidence" value="ECO:0007669"/>
    <property type="project" value="InterPro"/>
</dbReference>
<protein>
    <submittedName>
        <fullName evidence="2">DNA-binding MarR family transcriptional regulator</fullName>
    </submittedName>
</protein>
<dbReference type="PROSITE" id="PS50995">
    <property type="entry name" value="HTH_MARR_2"/>
    <property type="match status" value="1"/>
</dbReference>
<dbReference type="GO" id="GO:0006950">
    <property type="term" value="P:response to stress"/>
    <property type="evidence" value="ECO:0007669"/>
    <property type="project" value="TreeGrafter"/>
</dbReference>
<dbReference type="Gene3D" id="1.10.10.10">
    <property type="entry name" value="Winged helix-like DNA-binding domain superfamily/Winged helix DNA-binding domain"/>
    <property type="match status" value="1"/>
</dbReference>
<dbReference type="Pfam" id="PF01047">
    <property type="entry name" value="MarR"/>
    <property type="match status" value="1"/>
</dbReference>
<evidence type="ECO:0000313" key="3">
    <source>
        <dbReference type="Proteomes" id="UP000523000"/>
    </source>
</evidence>
<evidence type="ECO:0000259" key="1">
    <source>
        <dbReference type="PROSITE" id="PS50995"/>
    </source>
</evidence>
<dbReference type="EMBL" id="JACHVS010000001">
    <property type="protein sequence ID" value="MBB2994503.1"/>
    <property type="molecule type" value="Genomic_DNA"/>
</dbReference>
<name>A0A839QFV3_9MICC</name>
<dbReference type="InterPro" id="IPR036388">
    <property type="entry name" value="WH-like_DNA-bd_sf"/>
</dbReference>
<accession>A0A839QFV3</accession>
<dbReference type="SUPFAM" id="SSF46785">
    <property type="entry name" value="Winged helix' DNA-binding domain"/>
    <property type="match status" value="1"/>
</dbReference>
<comment type="caution">
    <text evidence="2">The sequence shown here is derived from an EMBL/GenBank/DDBJ whole genome shotgun (WGS) entry which is preliminary data.</text>
</comment>
<dbReference type="AlphaFoldDB" id="A0A839QFV3"/>
<gene>
    <name evidence="2" type="ORF">E9229_000694</name>
</gene>
<dbReference type="PRINTS" id="PR00598">
    <property type="entry name" value="HTHMARR"/>
</dbReference>
<feature type="domain" description="HTH marR-type" evidence="1">
    <location>
        <begin position="17"/>
        <end position="153"/>
    </location>
</feature>
<dbReference type="SMART" id="SM00347">
    <property type="entry name" value="HTH_MARR"/>
    <property type="match status" value="1"/>
</dbReference>
<organism evidence="2 3">
    <name type="scientific">Paeniglutamicibacter cryotolerans</name>
    <dbReference type="NCBI Taxonomy" id="670079"/>
    <lineage>
        <taxon>Bacteria</taxon>
        <taxon>Bacillati</taxon>
        <taxon>Actinomycetota</taxon>
        <taxon>Actinomycetes</taxon>
        <taxon>Micrococcales</taxon>
        <taxon>Micrococcaceae</taxon>
        <taxon>Paeniglutamicibacter</taxon>
    </lineage>
</organism>
<reference evidence="2 3" key="1">
    <citation type="submission" date="2020-08" db="EMBL/GenBank/DDBJ databases">
        <title>Sequencing the genomes of 1000 actinobacteria strains.</title>
        <authorList>
            <person name="Klenk H.-P."/>
        </authorList>
    </citation>
    <scope>NUCLEOTIDE SEQUENCE [LARGE SCALE GENOMIC DNA]</scope>
    <source>
        <strain evidence="2 3">DSM 22826</strain>
    </source>
</reference>
<evidence type="ECO:0000313" key="2">
    <source>
        <dbReference type="EMBL" id="MBB2994503.1"/>
    </source>
</evidence>
<dbReference type="Proteomes" id="UP000523000">
    <property type="component" value="Unassembled WGS sequence"/>
</dbReference>
<dbReference type="GO" id="GO:0003677">
    <property type="term" value="F:DNA binding"/>
    <property type="evidence" value="ECO:0007669"/>
    <property type="project" value="UniProtKB-KW"/>
</dbReference>
<dbReference type="InterPro" id="IPR039422">
    <property type="entry name" value="MarR/SlyA-like"/>
</dbReference>
<keyword evidence="2" id="KW-0238">DNA-binding</keyword>
<dbReference type="InterPro" id="IPR036390">
    <property type="entry name" value="WH_DNA-bd_sf"/>
</dbReference>
<dbReference type="PANTHER" id="PTHR33164:SF99">
    <property type="entry name" value="MARR FAMILY REGULATORY PROTEIN"/>
    <property type="match status" value="1"/>
</dbReference>